<accession>M4DM19</accession>
<feature type="region of interest" description="Disordered" evidence="3">
    <location>
        <begin position="22"/>
        <end position="47"/>
    </location>
</feature>
<evidence type="ECO:0000256" key="2">
    <source>
        <dbReference type="ARBA" id="ARBA00023186"/>
    </source>
</evidence>
<dbReference type="SUPFAM" id="SSF48592">
    <property type="entry name" value="GroEL equatorial domain-like"/>
    <property type="match status" value="1"/>
</dbReference>
<reference evidence="4" key="3">
    <citation type="submission" date="2023-03" db="UniProtKB">
        <authorList>
            <consortium name="EnsemblPlants"/>
        </authorList>
    </citation>
    <scope>IDENTIFICATION</scope>
    <source>
        <strain evidence="4">cv. Chiifu-401-42</strain>
    </source>
</reference>
<dbReference type="InterPro" id="IPR027413">
    <property type="entry name" value="GROEL-like_equatorial_sf"/>
</dbReference>
<protein>
    <submittedName>
        <fullName evidence="4">Uncharacterized protein</fullName>
    </submittedName>
</protein>
<dbReference type="eggNOG" id="KOG0356">
    <property type="taxonomic scope" value="Eukaryota"/>
</dbReference>
<evidence type="ECO:0000313" key="4">
    <source>
        <dbReference type="EnsemblPlants" id="Bra017550.1-P"/>
    </source>
</evidence>
<dbReference type="GO" id="GO:0140662">
    <property type="term" value="F:ATP-dependent protein folding chaperone"/>
    <property type="evidence" value="ECO:0007669"/>
    <property type="project" value="InterPro"/>
</dbReference>
<dbReference type="STRING" id="51351.M4DM19"/>
<dbReference type="HOGENOM" id="CLU_1317087_0_0_1"/>
<name>M4DM19_BRACM</name>
<dbReference type="Gramene" id="Bra017550.1">
    <property type="protein sequence ID" value="Bra017550.1-P"/>
    <property type="gene ID" value="Bra017550"/>
</dbReference>
<comment type="similarity">
    <text evidence="1">Belongs to the chaperonin (HSP60) family.</text>
</comment>
<dbReference type="Gene3D" id="1.10.560.10">
    <property type="entry name" value="GroEL-like equatorial domain"/>
    <property type="match status" value="1"/>
</dbReference>
<dbReference type="GO" id="GO:0042026">
    <property type="term" value="P:protein refolding"/>
    <property type="evidence" value="ECO:0007669"/>
    <property type="project" value="InterPro"/>
</dbReference>
<reference evidence="4 5" key="1">
    <citation type="journal article" date="2011" name="Nat. Genet.">
        <title>The genome of the mesopolyploid crop species Brassica rapa.</title>
        <authorList>
            <consortium name="Brassica rapa Genome Sequencing Project Consortium"/>
            <person name="Wang X."/>
            <person name="Wang H."/>
            <person name="Wang J."/>
            <person name="Sun R."/>
            <person name="Wu J."/>
            <person name="Liu S."/>
            <person name="Bai Y."/>
            <person name="Mun J.H."/>
            <person name="Bancroft I."/>
            <person name="Cheng F."/>
            <person name="Huang S."/>
            <person name="Li X."/>
            <person name="Hua W."/>
            <person name="Wang J."/>
            <person name="Wang X."/>
            <person name="Freeling M."/>
            <person name="Pires J.C."/>
            <person name="Paterson A.H."/>
            <person name="Chalhoub B."/>
            <person name="Wang B."/>
            <person name="Hayward A."/>
            <person name="Sharpe A.G."/>
            <person name="Park B.S."/>
            <person name="Weisshaar B."/>
            <person name="Liu B."/>
            <person name="Li B."/>
            <person name="Liu B."/>
            <person name="Tong C."/>
            <person name="Song C."/>
            <person name="Duran C."/>
            <person name="Peng C."/>
            <person name="Geng C."/>
            <person name="Koh C."/>
            <person name="Lin C."/>
            <person name="Edwards D."/>
            <person name="Mu D."/>
            <person name="Shen D."/>
            <person name="Soumpourou E."/>
            <person name="Li F."/>
            <person name="Fraser F."/>
            <person name="Conant G."/>
            <person name="Lassalle G."/>
            <person name="King G.J."/>
            <person name="Bonnema G."/>
            <person name="Tang H."/>
            <person name="Wang H."/>
            <person name="Belcram H."/>
            <person name="Zhou H."/>
            <person name="Hirakawa H."/>
            <person name="Abe H."/>
            <person name="Guo H."/>
            <person name="Wang H."/>
            <person name="Jin H."/>
            <person name="Parkin I.A."/>
            <person name="Batley J."/>
            <person name="Kim J.S."/>
            <person name="Just J."/>
            <person name="Li J."/>
            <person name="Xu J."/>
            <person name="Deng J."/>
            <person name="Kim J.A."/>
            <person name="Li J."/>
            <person name="Yu J."/>
            <person name="Meng J."/>
            <person name="Wang J."/>
            <person name="Min J."/>
            <person name="Poulain J."/>
            <person name="Wang J."/>
            <person name="Hatakeyama K."/>
            <person name="Wu K."/>
            <person name="Wang L."/>
            <person name="Fang L."/>
            <person name="Trick M."/>
            <person name="Links M.G."/>
            <person name="Zhao M."/>
            <person name="Jin M."/>
            <person name="Ramchiary N."/>
            <person name="Drou N."/>
            <person name="Berkman P.J."/>
            <person name="Cai Q."/>
            <person name="Huang Q."/>
            <person name="Li R."/>
            <person name="Tabata S."/>
            <person name="Cheng S."/>
            <person name="Zhang S."/>
            <person name="Zhang S."/>
            <person name="Huang S."/>
            <person name="Sato S."/>
            <person name="Sun S."/>
            <person name="Kwon S.J."/>
            <person name="Choi S.R."/>
            <person name="Lee T.H."/>
            <person name="Fan W."/>
            <person name="Zhao X."/>
            <person name="Tan X."/>
            <person name="Xu X."/>
            <person name="Wang Y."/>
            <person name="Qiu Y."/>
            <person name="Yin Y."/>
            <person name="Li Y."/>
            <person name="Du Y."/>
            <person name="Liao Y."/>
            <person name="Lim Y."/>
            <person name="Narusaka Y."/>
            <person name="Wang Y."/>
            <person name="Wang Z."/>
            <person name="Li Z."/>
            <person name="Wang Z."/>
            <person name="Xiong Z."/>
            <person name="Zhang Z."/>
        </authorList>
    </citation>
    <scope>NUCLEOTIDE SEQUENCE [LARGE SCALE GENOMIC DNA]</scope>
    <source>
        <strain evidence="4 5">cv. Chiifu-401-42</strain>
    </source>
</reference>
<reference evidence="4 5" key="2">
    <citation type="journal article" date="2018" name="Hortic Res">
        <title>Improved Brassica rapa reference genome by single-molecule sequencing and chromosome conformation capture technologies.</title>
        <authorList>
            <person name="Zhang L."/>
            <person name="Cai X."/>
            <person name="Wu J."/>
            <person name="Liu M."/>
            <person name="Grob S."/>
            <person name="Cheng F."/>
            <person name="Liang J."/>
            <person name="Cai C."/>
            <person name="Liu Z."/>
            <person name="Liu B."/>
            <person name="Wang F."/>
            <person name="Li S."/>
            <person name="Liu F."/>
            <person name="Li X."/>
            <person name="Cheng L."/>
            <person name="Yang W."/>
            <person name="Li M.H."/>
            <person name="Grossniklaus U."/>
            <person name="Zheng H."/>
            <person name="Wang X."/>
        </authorList>
    </citation>
    <scope>NUCLEOTIDE SEQUENCE [LARGE SCALE GENOMIC DNA]</scope>
    <source>
        <strain evidence="4 5">cv. Chiifu-401-42</strain>
    </source>
</reference>
<dbReference type="Proteomes" id="UP000011750">
    <property type="component" value="Chromosome A09"/>
</dbReference>
<dbReference type="InParanoid" id="M4DM19"/>
<dbReference type="EnsemblPlants" id="Bra017550.1">
    <property type="protein sequence ID" value="Bra017550.1-P"/>
    <property type="gene ID" value="Bra017550"/>
</dbReference>
<keyword evidence="5" id="KW-1185">Reference proteome</keyword>
<dbReference type="InterPro" id="IPR001844">
    <property type="entry name" value="Cpn60/GroEL"/>
</dbReference>
<organism evidence="4 5">
    <name type="scientific">Brassica campestris</name>
    <name type="common">Field mustard</name>
    <dbReference type="NCBI Taxonomy" id="3711"/>
    <lineage>
        <taxon>Eukaryota</taxon>
        <taxon>Viridiplantae</taxon>
        <taxon>Streptophyta</taxon>
        <taxon>Embryophyta</taxon>
        <taxon>Tracheophyta</taxon>
        <taxon>Spermatophyta</taxon>
        <taxon>Magnoliopsida</taxon>
        <taxon>eudicotyledons</taxon>
        <taxon>Gunneridae</taxon>
        <taxon>Pentapetalae</taxon>
        <taxon>rosids</taxon>
        <taxon>malvids</taxon>
        <taxon>Brassicales</taxon>
        <taxon>Brassicaceae</taxon>
        <taxon>Brassiceae</taxon>
        <taxon>Brassica</taxon>
    </lineage>
</organism>
<evidence type="ECO:0000313" key="5">
    <source>
        <dbReference type="Proteomes" id="UP000011750"/>
    </source>
</evidence>
<proteinExistence type="inferred from homology"/>
<dbReference type="AlphaFoldDB" id="M4DM19"/>
<evidence type="ECO:0000256" key="3">
    <source>
        <dbReference type="SAM" id="MobiDB-lite"/>
    </source>
</evidence>
<sequence>MKHWSWLSKLNPKRCNFTEIEPSLTSEIVPPPPPRPEPRSTSSPLIPAEGTAEEGIVVGGGCILLRFASKVDAIKGTLAEDKEKKALSCLLNLTAKNAGVYGSVVIEKVLSSCNQKNCHNNAADTYKDLFLAVIIDPTKSMLQPWLRHFFMSDCVVVEIKEHESAFPAGKPMDNSGFSVFFSIQPSETFSMKDSGSLISVMVMYQKHCR</sequence>
<dbReference type="PANTHER" id="PTHR45633">
    <property type="entry name" value="60 KDA HEAT SHOCK PROTEIN, MITOCHONDRIAL"/>
    <property type="match status" value="1"/>
</dbReference>
<evidence type="ECO:0000256" key="1">
    <source>
        <dbReference type="ARBA" id="ARBA00006607"/>
    </source>
</evidence>
<keyword evidence="2" id="KW-0143">Chaperone</keyword>